<name>A0A9P7GNY4_9AGAR</name>
<feature type="domain" description="DAGKc" evidence="1">
    <location>
        <begin position="104"/>
        <end position="218"/>
    </location>
</feature>
<proteinExistence type="predicted"/>
<dbReference type="InterPro" id="IPR017438">
    <property type="entry name" value="ATP-NAD_kinase_N"/>
</dbReference>
<dbReference type="Proteomes" id="UP000717328">
    <property type="component" value="Unassembled WGS sequence"/>
</dbReference>
<reference evidence="2" key="1">
    <citation type="submission" date="2021-02" db="EMBL/GenBank/DDBJ databases">
        <authorList>
            <person name="Nieuwenhuis M."/>
            <person name="Van De Peppel L.J.J."/>
        </authorList>
    </citation>
    <scope>NUCLEOTIDE SEQUENCE</scope>
    <source>
        <strain evidence="2">D49</strain>
    </source>
</reference>
<keyword evidence="3" id="KW-1185">Reference proteome</keyword>
<dbReference type="GO" id="GO:0005737">
    <property type="term" value="C:cytoplasm"/>
    <property type="evidence" value="ECO:0007669"/>
    <property type="project" value="TreeGrafter"/>
</dbReference>
<dbReference type="GO" id="GO:0016020">
    <property type="term" value="C:membrane"/>
    <property type="evidence" value="ECO:0007669"/>
    <property type="project" value="TreeGrafter"/>
</dbReference>
<dbReference type="Gene3D" id="3.40.50.10330">
    <property type="entry name" value="Probable inorganic polyphosphate/atp-NAD kinase, domain 1"/>
    <property type="match status" value="1"/>
</dbReference>
<dbReference type="GO" id="GO:0046512">
    <property type="term" value="P:sphingosine biosynthetic process"/>
    <property type="evidence" value="ECO:0007669"/>
    <property type="project" value="TreeGrafter"/>
</dbReference>
<dbReference type="InterPro" id="IPR050187">
    <property type="entry name" value="Lipid_Phosphate_FormReg"/>
</dbReference>
<dbReference type="EMBL" id="JABCKI010000369">
    <property type="protein sequence ID" value="KAG5650770.1"/>
    <property type="molecule type" value="Genomic_DNA"/>
</dbReference>
<dbReference type="SUPFAM" id="SSF111331">
    <property type="entry name" value="NAD kinase/diacylglycerol kinase-like"/>
    <property type="match status" value="1"/>
</dbReference>
<protein>
    <recommendedName>
        <fullName evidence="1">DAGKc domain-containing protein</fullName>
    </recommendedName>
</protein>
<sequence length="218" mass="23919">MTQEITLRDIQSAKPISFKREPTSLKVKLAETKHAIEIPYRQVIAASFNPDNSTLDVAYLYRKKKADNLTLVKLRGKPQGLGPNLVTEWAETLMKDVYEDSGVTRSRRLKVLVNPHGGVRKGAAVFVKTVEPIFRAAQCSLDVIYTTHNGHAFNIAKDLPLVYDAVVTVSGDGLIHEVMNGFAHHINPRKAFKIPIAPIPTGSGNGLALNLLGIEVSD</sequence>
<comment type="caution">
    <text evidence="2">The sequence shown here is derived from an EMBL/GenBank/DDBJ whole genome shotgun (WGS) entry which is preliminary data.</text>
</comment>
<dbReference type="PROSITE" id="PS50146">
    <property type="entry name" value="DAGK"/>
    <property type="match status" value="1"/>
</dbReference>
<reference evidence="2" key="2">
    <citation type="submission" date="2021-10" db="EMBL/GenBank/DDBJ databases">
        <title>Phylogenomics reveals ancestral predisposition of the termite-cultivated fungus Termitomyces towards a domesticated lifestyle.</title>
        <authorList>
            <person name="Auxier B."/>
            <person name="Grum-Grzhimaylo A."/>
            <person name="Cardenas M.E."/>
            <person name="Lodge J.D."/>
            <person name="Laessoe T."/>
            <person name="Pedersen O."/>
            <person name="Smith M.E."/>
            <person name="Kuyper T.W."/>
            <person name="Franco-Molano E.A."/>
            <person name="Baroni T.J."/>
            <person name="Aanen D.K."/>
        </authorList>
    </citation>
    <scope>NUCLEOTIDE SEQUENCE</scope>
    <source>
        <strain evidence="2">D49</strain>
    </source>
</reference>
<dbReference type="Pfam" id="PF00781">
    <property type="entry name" value="DAGK_cat"/>
    <property type="match status" value="1"/>
</dbReference>
<dbReference type="InterPro" id="IPR001206">
    <property type="entry name" value="Diacylglycerol_kinase_cat_dom"/>
</dbReference>
<organism evidence="2 3">
    <name type="scientific">Sphagnurus paluster</name>
    <dbReference type="NCBI Taxonomy" id="117069"/>
    <lineage>
        <taxon>Eukaryota</taxon>
        <taxon>Fungi</taxon>
        <taxon>Dikarya</taxon>
        <taxon>Basidiomycota</taxon>
        <taxon>Agaricomycotina</taxon>
        <taxon>Agaricomycetes</taxon>
        <taxon>Agaricomycetidae</taxon>
        <taxon>Agaricales</taxon>
        <taxon>Tricholomatineae</taxon>
        <taxon>Lyophyllaceae</taxon>
        <taxon>Sphagnurus</taxon>
    </lineage>
</organism>
<evidence type="ECO:0000259" key="1">
    <source>
        <dbReference type="PROSITE" id="PS50146"/>
    </source>
</evidence>
<dbReference type="GO" id="GO:0001727">
    <property type="term" value="F:lipid kinase activity"/>
    <property type="evidence" value="ECO:0007669"/>
    <property type="project" value="TreeGrafter"/>
</dbReference>
<dbReference type="AlphaFoldDB" id="A0A9P7GNY4"/>
<gene>
    <name evidence="2" type="ORF">H0H81_011109</name>
</gene>
<dbReference type="PANTHER" id="PTHR12358">
    <property type="entry name" value="SPHINGOSINE KINASE"/>
    <property type="match status" value="1"/>
</dbReference>
<dbReference type="PANTHER" id="PTHR12358:SF31">
    <property type="entry name" value="ACYLGLYCEROL KINASE, MITOCHONDRIAL"/>
    <property type="match status" value="1"/>
</dbReference>
<dbReference type="OrthoDB" id="3853857at2759"/>
<evidence type="ECO:0000313" key="2">
    <source>
        <dbReference type="EMBL" id="KAG5650770.1"/>
    </source>
</evidence>
<dbReference type="InterPro" id="IPR016064">
    <property type="entry name" value="NAD/diacylglycerol_kinase_sf"/>
</dbReference>
<evidence type="ECO:0000313" key="3">
    <source>
        <dbReference type="Proteomes" id="UP000717328"/>
    </source>
</evidence>
<accession>A0A9P7GNY4</accession>
<dbReference type="GO" id="GO:0016773">
    <property type="term" value="F:phosphotransferase activity, alcohol group as acceptor"/>
    <property type="evidence" value="ECO:0007669"/>
    <property type="project" value="UniProtKB-ARBA"/>
</dbReference>